<feature type="binding site" evidence="6">
    <location>
        <begin position="262"/>
        <end position="263"/>
    </location>
    <ligand>
        <name>substrate</name>
    </ligand>
</feature>
<dbReference type="PIRSF" id="PIRSF038994">
    <property type="entry name" value="NagA"/>
    <property type="match status" value="1"/>
</dbReference>
<evidence type="ECO:0000313" key="9">
    <source>
        <dbReference type="EMBL" id="MBO1752685.1"/>
    </source>
</evidence>
<dbReference type="SUPFAM" id="SSF51556">
    <property type="entry name" value="Metallo-dependent hydrolases"/>
    <property type="match status" value="1"/>
</dbReference>
<keyword evidence="10" id="KW-1185">Reference proteome</keyword>
<feature type="binding site" evidence="7">
    <location>
        <position position="209"/>
    </location>
    <ligand>
        <name>Zn(2+)</name>
        <dbReference type="ChEBI" id="CHEBI:29105"/>
    </ligand>
</feature>
<evidence type="ECO:0000256" key="2">
    <source>
        <dbReference type="ARBA" id="ARBA00022723"/>
    </source>
</evidence>
<dbReference type="Proteomes" id="UP000664209">
    <property type="component" value="Unassembled WGS sequence"/>
</dbReference>
<evidence type="ECO:0000256" key="4">
    <source>
        <dbReference type="ARBA" id="ARBA00023277"/>
    </source>
</evidence>
<evidence type="ECO:0000256" key="6">
    <source>
        <dbReference type="PIRSR" id="PIRSR038994-2"/>
    </source>
</evidence>
<feature type="active site" description="Proton donor/acceptor" evidence="5">
    <location>
        <position position="320"/>
    </location>
</feature>
<feature type="binding site" evidence="7">
    <location>
        <position position="140"/>
    </location>
    <ligand>
        <name>Zn(2+)</name>
        <dbReference type="ChEBI" id="CHEBI:29105"/>
    </ligand>
</feature>
<dbReference type="SUPFAM" id="SSF51338">
    <property type="entry name" value="Composite domain of metallo-dependent hydrolases"/>
    <property type="match status" value="1"/>
</dbReference>
<feature type="binding site" evidence="7">
    <location>
        <position position="259"/>
    </location>
    <ligand>
        <name>Zn(2+)</name>
        <dbReference type="ChEBI" id="CHEBI:29105"/>
    </ligand>
</feature>
<proteinExistence type="inferred from homology"/>
<keyword evidence="2 7" id="KW-0479">Metal-binding</keyword>
<feature type="domain" description="Amidohydrolase-related" evidence="8">
    <location>
        <begin position="340"/>
        <end position="413"/>
    </location>
</feature>
<feature type="binding site" evidence="6">
    <location>
        <position position="151"/>
    </location>
    <ligand>
        <name>substrate</name>
    </ligand>
</feature>
<comment type="cofactor">
    <cofactor evidence="7">
        <name>a divalent metal cation</name>
        <dbReference type="ChEBI" id="CHEBI:60240"/>
    </cofactor>
    <text evidence="7">Binds 1 divalent metal cation per subunit.</text>
</comment>
<dbReference type="Pfam" id="PF01979">
    <property type="entry name" value="Amidohydro_1"/>
    <property type="match status" value="2"/>
</dbReference>
<evidence type="ECO:0000256" key="5">
    <source>
        <dbReference type="PIRSR" id="PIRSR038994-1"/>
    </source>
</evidence>
<keyword evidence="3" id="KW-0378">Hydrolase</keyword>
<dbReference type="GO" id="GO:0006046">
    <property type="term" value="P:N-acetylglucosamine catabolic process"/>
    <property type="evidence" value="ECO:0007669"/>
    <property type="project" value="TreeGrafter"/>
</dbReference>
<dbReference type="InterPro" id="IPR011059">
    <property type="entry name" value="Metal-dep_hydrolase_composite"/>
</dbReference>
<dbReference type="AlphaFoldDB" id="A0A939LU31"/>
<feature type="binding site" evidence="6">
    <location>
        <position position="297"/>
    </location>
    <ligand>
        <name>substrate</name>
    </ligand>
</feature>
<evidence type="ECO:0000259" key="8">
    <source>
        <dbReference type="Pfam" id="PF01979"/>
    </source>
</evidence>
<dbReference type="Gene3D" id="3.20.20.140">
    <property type="entry name" value="Metal-dependent hydrolases"/>
    <property type="match status" value="1"/>
</dbReference>
<dbReference type="InterPro" id="IPR003764">
    <property type="entry name" value="GlcNAc_6-P_deAcase"/>
</dbReference>
<sequence>MPTSSRRPWVTTLLRGRVVTPTGLIPDGVVAVDGGRIRWVGEALGARAAGLGDLVEEAPVTDGYVLPGLVDLHCHGGGGASFPDARTAAEVQVAVDEHRRHGTTTVVASLVTASPEVLRSRVALLAHVAEAGEIGGIHLEGPFLSTVRCGAQDPGLILAPDPDLTSELLALGRGHLVTMTLAPELPGTQGTDGVAARLVRGGALPSWGHTDAGPEATRAALELSVELLRTGEVGQVSSPEDAEGGGVGPVRSARATATHLFNGMRPWHHREVGPIGELLAAARRGELVLELIGDGVHLDPAVVREVWELVGPRSLVLVTDAMAAAGMPDGSYRLGSQEVVVADGAARLAGAVPGALAGGTAHLLDVVRTTVAGGVDLLDAVTMAATVPAQVLGREDIGALAEGRRADVLVTDAALRPLRVLRAGTDVTAVGSPWGRRA</sequence>
<organism evidence="9 10">
    <name type="scientific">Actinotalea soli</name>
    <dbReference type="NCBI Taxonomy" id="2819234"/>
    <lineage>
        <taxon>Bacteria</taxon>
        <taxon>Bacillati</taxon>
        <taxon>Actinomycetota</taxon>
        <taxon>Actinomycetes</taxon>
        <taxon>Micrococcales</taxon>
        <taxon>Cellulomonadaceae</taxon>
        <taxon>Actinotalea</taxon>
    </lineage>
</organism>
<feature type="domain" description="Amidohydrolase-related" evidence="8">
    <location>
        <begin position="64"/>
        <end position="191"/>
    </location>
</feature>
<dbReference type="GO" id="GO:0008448">
    <property type="term" value="F:N-acetylglucosamine-6-phosphate deacetylase activity"/>
    <property type="evidence" value="ECO:0007669"/>
    <property type="project" value="InterPro"/>
</dbReference>
<accession>A0A939LU31</accession>
<dbReference type="PANTHER" id="PTHR11113">
    <property type="entry name" value="N-ACETYLGLUCOSAMINE-6-PHOSPHATE DEACETYLASE"/>
    <property type="match status" value="1"/>
</dbReference>
<evidence type="ECO:0000256" key="3">
    <source>
        <dbReference type="ARBA" id="ARBA00022801"/>
    </source>
</evidence>
<comment type="similarity">
    <text evidence="1">Belongs to the metallo-dependent hydrolases superfamily. NagA family.</text>
</comment>
<dbReference type="PANTHER" id="PTHR11113:SF14">
    <property type="entry name" value="N-ACETYLGLUCOSAMINE-6-PHOSPHATE DEACETYLASE"/>
    <property type="match status" value="1"/>
</dbReference>
<name>A0A939LU31_9CELL</name>
<reference evidence="9" key="1">
    <citation type="submission" date="2021-03" db="EMBL/GenBank/DDBJ databases">
        <title>Actinotalea soli sp. nov., isolated from soil.</title>
        <authorList>
            <person name="Ping W."/>
            <person name="Zhang J."/>
        </authorList>
    </citation>
    <scope>NUCLEOTIDE SEQUENCE</scope>
    <source>
        <strain evidence="9">BY-33</strain>
    </source>
</reference>
<feature type="binding site" evidence="6">
    <location>
        <begin position="356"/>
        <end position="358"/>
    </location>
    <ligand>
        <name>substrate</name>
    </ligand>
</feature>
<dbReference type="InterPro" id="IPR032466">
    <property type="entry name" value="Metal_Hydrolase"/>
</dbReference>
<dbReference type="EMBL" id="JAGEMK010000007">
    <property type="protein sequence ID" value="MBO1752685.1"/>
    <property type="molecule type" value="Genomic_DNA"/>
</dbReference>
<evidence type="ECO:0000256" key="7">
    <source>
        <dbReference type="PIRSR" id="PIRSR038994-3"/>
    </source>
</evidence>
<evidence type="ECO:0000256" key="1">
    <source>
        <dbReference type="ARBA" id="ARBA00010716"/>
    </source>
</evidence>
<dbReference type="GO" id="GO:0046872">
    <property type="term" value="F:metal ion binding"/>
    <property type="evidence" value="ECO:0007669"/>
    <property type="project" value="UniProtKB-KW"/>
</dbReference>
<comment type="caution">
    <text evidence="9">The sequence shown here is derived from an EMBL/GenBank/DDBJ whole genome shotgun (WGS) entry which is preliminary data.</text>
</comment>
<evidence type="ECO:0000313" key="10">
    <source>
        <dbReference type="Proteomes" id="UP000664209"/>
    </source>
</evidence>
<dbReference type="InterPro" id="IPR006680">
    <property type="entry name" value="Amidohydro-rel"/>
</dbReference>
<gene>
    <name evidence="9" type="ORF">J4G33_12800</name>
</gene>
<protein>
    <submittedName>
        <fullName evidence="9">Amidohydrolase family protein</fullName>
    </submittedName>
</protein>
<keyword evidence="4" id="KW-0119">Carbohydrate metabolism</keyword>
<feature type="binding site" evidence="6">
    <location>
        <position position="270"/>
    </location>
    <ligand>
        <name>substrate</name>
    </ligand>
</feature>